<evidence type="ECO:0000256" key="5">
    <source>
        <dbReference type="ARBA" id="ARBA00023098"/>
    </source>
</evidence>
<evidence type="ECO:0000313" key="12">
    <source>
        <dbReference type="Proteomes" id="UP000255517"/>
    </source>
</evidence>
<keyword evidence="3 10" id="KW-0444">Lipid biosynthesis</keyword>
<keyword evidence="5 10" id="KW-0443">Lipid metabolism</keyword>
<dbReference type="PANTHER" id="PTHR30100">
    <property type="entry name" value="FATTY ACID/PHOSPHOLIPID SYNTHESIS PROTEIN PLSX"/>
    <property type="match status" value="1"/>
</dbReference>
<dbReference type="AlphaFoldDB" id="A0A379C6B0"/>
<comment type="catalytic activity">
    <reaction evidence="1 10">
        <text>a fatty acyl-[ACP] + phosphate = an acyl phosphate + holo-[ACP]</text>
        <dbReference type="Rhea" id="RHEA:42292"/>
        <dbReference type="Rhea" id="RHEA-COMP:9685"/>
        <dbReference type="Rhea" id="RHEA-COMP:14125"/>
        <dbReference type="ChEBI" id="CHEBI:43474"/>
        <dbReference type="ChEBI" id="CHEBI:59918"/>
        <dbReference type="ChEBI" id="CHEBI:64479"/>
        <dbReference type="ChEBI" id="CHEBI:138651"/>
        <dbReference type="EC" id="2.3.1.274"/>
    </reaction>
</comment>
<dbReference type="OrthoDB" id="9806408at2"/>
<comment type="similarity">
    <text evidence="10">Belongs to the PlsX family.</text>
</comment>
<dbReference type="EMBL" id="UGSZ01000001">
    <property type="protein sequence ID" value="SUB57225.1"/>
    <property type="molecule type" value="Genomic_DNA"/>
</dbReference>
<organism evidence="11 12">
    <name type="scientific">Peptoniphilus lacrimalis</name>
    <dbReference type="NCBI Taxonomy" id="33031"/>
    <lineage>
        <taxon>Bacteria</taxon>
        <taxon>Bacillati</taxon>
        <taxon>Bacillota</taxon>
        <taxon>Tissierellia</taxon>
        <taxon>Tissierellales</taxon>
        <taxon>Peptoniphilaceae</taxon>
        <taxon>Peptoniphilus</taxon>
    </lineage>
</organism>
<keyword evidence="7 10" id="KW-1208">Phospholipid metabolism</keyword>
<name>A0A379C6B0_9FIRM</name>
<evidence type="ECO:0000313" key="11">
    <source>
        <dbReference type="EMBL" id="SUB57225.1"/>
    </source>
</evidence>
<dbReference type="STRING" id="1122949.GCA_000378725_01167"/>
<dbReference type="Gene3D" id="3.40.718.10">
    <property type="entry name" value="Isopropylmalate Dehydrogenase"/>
    <property type="match status" value="1"/>
</dbReference>
<dbReference type="RefSeq" id="WP_019034898.1">
    <property type="nucleotide sequence ID" value="NZ_CAMUOS010000001.1"/>
</dbReference>
<dbReference type="GO" id="GO:0005737">
    <property type="term" value="C:cytoplasm"/>
    <property type="evidence" value="ECO:0007669"/>
    <property type="project" value="UniProtKB-SubCell"/>
</dbReference>
<dbReference type="InterPro" id="IPR012281">
    <property type="entry name" value="Phospholipid_synth_PlsX-like"/>
</dbReference>
<proteinExistence type="inferred from homology"/>
<dbReference type="EC" id="2.3.1.274" evidence="8 10"/>
<comment type="function">
    <text evidence="10">Catalyzes the reversible formation of acyl-phosphate (acyl-PO(4)) from acyl-[acyl-carrier-protein] (acyl-ACP). This enzyme utilizes acyl-ACP as fatty acyl donor, but not acyl-CoA.</text>
</comment>
<dbReference type="InterPro" id="IPR003664">
    <property type="entry name" value="FA_synthesis"/>
</dbReference>
<accession>A0A379C6B0</accession>
<comment type="pathway">
    <text evidence="10">Lipid metabolism; phospholipid metabolism.</text>
</comment>
<dbReference type="NCBIfam" id="TIGR00182">
    <property type="entry name" value="plsX"/>
    <property type="match status" value="1"/>
</dbReference>
<evidence type="ECO:0000256" key="4">
    <source>
        <dbReference type="ARBA" id="ARBA00022679"/>
    </source>
</evidence>
<dbReference type="PANTHER" id="PTHR30100:SF1">
    <property type="entry name" value="PHOSPHATE ACYLTRANSFERASE"/>
    <property type="match status" value="1"/>
</dbReference>
<dbReference type="GO" id="GO:0006633">
    <property type="term" value="P:fatty acid biosynthetic process"/>
    <property type="evidence" value="ECO:0007669"/>
    <property type="project" value="UniProtKB-UniRule"/>
</dbReference>
<evidence type="ECO:0000256" key="8">
    <source>
        <dbReference type="ARBA" id="ARBA00024069"/>
    </source>
</evidence>
<sequence length="328" mass="35428">MKVIFDANGGDNPKEIIKGAVDASNEFNIDIIFVGEENFINDCLNDLDYDKDKISIVGASQKIENDEDPAFALRKKKDASIVVALNLLKESKADAVISAGSTGALLAGGLFLVGRIKGVKRAVLPTSIPGLKKSTMIIDSGANMDTDSILLKQFAQMGSVYLKEYYNIDNPKIALLNVGSEKGKGNSLAKETYELLENSNLNFIGNVEAREITNTEADLVLCDGFVGNVLLKGIEGIAEFILKSLFYTLKTGHGSDNEKQFMSNILGNFSKKLDAKEVGGTILLGLEKPIIKAHGNSDAKAIKNACAYAIDIYNKELINKIKNNLGEN</sequence>
<evidence type="ECO:0000256" key="10">
    <source>
        <dbReference type="HAMAP-Rule" id="MF_00019"/>
    </source>
</evidence>
<keyword evidence="6 10" id="KW-0594">Phospholipid biosynthesis</keyword>
<evidence type="ECO:0000256" key="9">
    <source>
        <dbReference type="ARBA" id="ARBA00046608"/>
    </source>
</evidence>
<keyword evidence="11" id="KW-0012">Acyltransferase</keyword>
<keyword evidence="2 10" id="KW-0963">Cytoplasm</keyword>
<evidence type="ECO:0000256" key="3">
    <source>
        <dbReference type="ARBA" id="ARBA00022516"/>
    </source>
</evidence>
<comment type="subcellular location">
    <subcellularLocation>
        <location evidence="10">Cytoplasm</location>
    </subcellularLocation>
    <text evidence="10">Associated with the membrane possibly through PlsY.</text>
</comment>
<dbReference type="GO" id="GO:0043811">
    <property type="term" value="F:phosphate:acyl-[acyl carrier protein] acyltransferase activity"/>
    <property type="evidence" value="ECO:0007669"/>
    <property type="project" value="UniProtKB-UniRule"/>
</dbReference>
<evidence type="ECO:0000256" key="6">
    <source>
        <dbReference type="ARBA" id="ARBA00023209"/>
    </source>
</evidence>
<protein>
    <recommendedName>
        <fullName evidence="8 10">Phosphate acyltransferase</fullName>
        <ecNumber evidence="8 10">2.3.1.274</ecNumber>
    </recommendedName>
    <alternativeName>
        <fullName evidence="10">Acyl-ACP phosphotransacylase</fullName>
    </alternativeName>
    <alternativeName>
        <fullName evidence="10">Acyl-[acyl-carrier-protein]--phosphate acyltransferase</fullName>
    </alternativeName>
    <alternativeName>
        <fullName evidence="10">Phosphate-acyl-ACP acyltransferase</fullName>
    </alternativeName>
</protein>
<dbReference type="UniPathway" id="UPA00085"/>
<dbReference type="SUPFAM" id="SSF53659">
    <property type="entry name" value="Isocitrate/Isopropylmalate dehydrogenase-like"/>
    <property type="match status" value="1"/>
</dbReference>
<gene>
    <name evidence="10 11" type="primary">plsX</name>
    <name evidence="11" type="ORF">NCTC13149_01059</name>
</gene>
<dbReference type="Pfam" id="PF02504">
    <property type="entry name" value="FA_synthesis"/>
    <property type="match status" value="1"/>
</dbReference>
<keyword evidence="4 10" id="KW-0808">Transferase</keyword>
<evidence type="ECO:0000256" key="1">
    <source>
        <dbReference type="ARBA" id="ARBA00001232"/>
    </source>
</evidence>
<dbReference type="PIRSF" id="PIRSF002465">
    <property type="entry name" value="Phsphlp_syn_PlsX"/>
    <property type="match status" value="1"/>
</dbReference>
<dbReference type="Proteomes" id="UP000255517">
    <property type="component" value="Unassembled WGS sequence"/>
</dbReference>
<evidence type="ECO:0000256" key="7">
    <source>
        <dbReference type="ARBA" id="ARBA00023264"/>
    </source>
</evidence>
<reference evidence="11 12" key="1">
    <citation type="submission" date="2018-06" db="EMBL/GenBank/DDBJ databases">
        <authorList>
            <consortium name="Pathogen Informatics"/>
            <person name="Doyle S."/>
        </authorList>
    </citation>
    <scope>NUCLEOTIDE SEQUENCE [LARGE SCALE GENOMIC DNA]</scope>
    <source>
        <strain evidence="11 12">NCTC13149</strain>
    </source>
</reference>
<evidence type="ECO:0000256" key="2">
    <source>
        <dbReference type="ARBA" id="ARBA00022490"/>
    </source>
</evidence>
<dbReference type="HAMAP" id="MF_00019">
    <property type="entry name" value="PlsX"/>
    <property type="match status" value="1"/>
</dbReference>
<dbReference type="GO" id="GO:0008654">
    <property type="term" value="P:phospholipid biosynthetic process"/>
    <property type="evidence" value="ECO:0007669"/>
    <property type="project" value="UniProtKB-KW"/>
</dbReference>
<comment type="subunit">
    <text evidence="9 10">Homodimer. Probably interacts with PlsY.</text>
</comment>